<evidence type="ECO:0000256" key="1">
    <source>
        <dbReference type="SAM" id="MobiDB-lite"/>
    </source>
</evidence>
<dbReference type="PANTHER" id="PTHR42736">
    <property type="entry name" value="PROTEIN-GLUTAMINE GAMMA-GLUTAMYLTRANSFERASE"/>
    <property type="match status" value="1"/>
</dbReference>
<keyword evidence="5" id="KW-1185">Reference proteome</keyword>
<sequence>MTRKKEAQTTMDLVQITEENSRHPGRRVIFELLLAIALSVGCWYTFFSMFPNPVDPLISILLIAGLPIGLYFLCWNPFLGRFLVFYVFLLTAVFFVLAYESVWNGLMVMANIIIEVLNDQMKAGLVPFEVTGDTVDWSTDVFLAMIPIILLASMAIVHSIYHKEPLLGFVLTAIPVMIGLCLKIEPSVWLLILLLLCWTGLLVLSAVARPVSRKKNRPIYIQNAKNSSLPYIFLSITLVLLLGYVTIFSGEDYRPPQTVEDAKAAVVAAEQHLRYDKLGGSEIDQLTKGDLTKSHPLAYTDSTVLSLKTQMAQPMYLRGFTGGNFEKDKWSEAPEGAYSGEFTGMIEWLEKKDFYPWMQQDRLYRMSKDYDFYSVDVNNINGNSKYMYLPYEAVIGGDTAPGEVDYEKDYGAFTKGLAGQREYTFKTFQPKFNDYSEESIADWLSELKKSPDWAAYSEAEAVYRRYVYDTYLYVSNKDAAALGASGIEKCEGKTIDYTLHYIRKNFDEEFTYDSQQGKAPGRKGELDYFMNDSYSGNDMHFATAAALMFRKAGIPARYAEGYYLSPEYMKLYTGMSDLTVDVPDSLAHSWVEIYIDEIGWFPVEVVPGYYDMAKQQTQEKEEDEKIKEDTKKNYEDQVPEDNQPQEKQEDEKKTINPLWFVLLAVLLLIAVYEILGRWRIRKLLASFGTVRTDAQVYAMYRYVGKVMAFDKHPLPANPYDKLEEISAAYDAVTEIRFAEFLRMVNKVRFGEGDLSEEEHKKMARYAVKAGSHIYASSKRGRKFLMKFILFYV</sequence>
<evidence type="ECO:0000256" key="2">
    <source>
        <dbReference type="SAM" id="Phobius"/>
    </source>
</evidence>
<evidence type="ECO:0000313" key="4">
    <source>
        <dbReference type="EMBL" id="MCQ4635644.1"/>
    </source>
</evidence>
<feature type="transmembrane region" description="Helical" evidence="2">
    <location>
        <begin position="28"/>
        <end position="50"/>
    </location>
</feature>
<feature type="transmembrane region" description="Helical" evidence="2">
    <location>
        <begin position="82"/>
        <end position="99"/>
    </location>
</feature>
<feature type="transmembrane region" description="Helical" evidence="2">
    <location>
        <begin position="141"/>
        <end position="161"/>
    </location>
</feature>
<feature type="transmembrane region" description="Helical" evidence="2">
    <location>
        <begin position="657"/>
        <end position="675"/>
    </location>
</feature>
<dbReference type="Pfam" id="PF01841">
    <property type="entry name" value="Transglut_core"/>
    <property type="match status" value="1"/>
</dbReference>
<dbReference type="SMART" id="SM00460">
    <property type="entry name" value="TGc"/>
    <property type="match status" value="1"/>
</dbReference>
<dbReference type="EMBL" id="JANFXK010000002">
    <property type="protein sequence ID" value="MCQ4635644.1"/>
    <property type="molecule type" value="Genomic_DNA"/>
</dbReference>
<dbReference type="Gene3D" id="3.10.620.30">
    <property type="match status" value="1"/>
</dbReference>
<protein>
    <submittedName>
        <fullName evidence="4">Transglutaminase-like domain-containing protein</fullName>
    </submittedName>
</protein>
<feature type="transmembrane region" description="Helical" evidence="2">
    <location>
        <begin position="166"/>
        <end position="182"/>
    </location>
</feature>
<evidence type="ECO:0000313" key="5">
    <source>
        <dbReference type="Proteomes" id="UP001524502"/>
    </source>
</evidence>
<keyword evidence="2" id="KW-0472">Membrane</keyword>
<reference evidence="4 5" key="1">
    <citation type="submission" date="2022-06" db="EMBL/GenBank/DDBJ databases">
        <title>Isolation of gut microbiota from human fecal samples.</title>
        <authorList>
            <person name="Pamer E.G."/>
            <person name="Barat B."/>
            <person name="Waligurski E."/>
            <person name="Medina S."/>
            <person name="Paddock L."/>
            <person name="Mostad J."/>
        </authorList>
    </citation>
    <scope>NUCLEOTIDE SEQUENCE [LARGE SCALE GENOMIC DNA]</scope>
    <source>
        <strain evidence="4 5">SL.3.17</strain>
    </source>
</reference>
<keyword evidence="2" id="KW-1133">Transmembrane helix</keyword>
<dbReference type="InterPro" id="IPR038765">
    <property type="entry name" value="Papain-like_cys_pep_sf"/>
</dbReference>
<proteinExistence type="predicted"/>
<dbReference type="SUPFAM" id="SSF54001">
    <property type="entry name" value="Cysteine proteinases"/>
    <property type="match status" value="1"/>
</dbReference>
<keyword evidence="2" id="KW-0812">Transmembrane</keyword>
<dbReference type="PANTHER" id="PTHR42736:SF1">
    <property type="entry name" value="PROTEIN-GLUTAMINE GAMMA-GLUTAMYLTRANSFERASE"/>
    <property type="match status" value="1"/>
</dbReference>
<dbReference type="Proteomes" id="UP001524502">
    <property type="component" value="Unassembled WGS sequence"/>
</dbReference>
<feature type="region of interest" description="Disordered" evidence="1">
    <location>
        <begin position="616"/>
        <end position="650"/>
    </location>
</feature>
<dbReference type="InterPro" id="IPR052901">
    <property type="entry name" value="Bact_TGase-like"/>
</dbReference>
<feature type="compositionally biased region" description="Basic and acidic residues" evidence="1">
    <location>
        <begin position="617"/>
        <end position="635"/>
    </location>
</feature>
<feature type="domain" description="Transglutaminase-like" evidence="3">
    <location>
        <begin position="530"/>
        <end position="607"/>
    </location>
</feature>
<evidence type="ECO:0000259" key="3">
    <source>
        <dbReference type="SMART" id="SM00460"/>
    </source>
</evidence>
<organism evidence="4 5">
    <name type="scientific">Anaerovorax odorimutans</name>
    <dbReference type="NCBI Taxonomy" id="109327"/>
    <lineage>
        <taxon>Bacteria</taxon>
        <taxon>Bacillati</taxon>
        <taxon>Bacillota</taxon>
        <taxon>Clostridia</taxon>
        <taxon>Peptostreptococcales</taxon>
        <taxon>Anaerovoracaceae</taxon>
        <taxon>Anaerovorax</taxon>
    </lineage>
</organism>
<name>A0ABT1RKD7_9FIRM</name>
<comment type="caution">
    <text evidence="4">The sequence shown here is derived from an EMBL/GenBank/DDBJ whole genome shotgun (WGS) entry which is preliminary data.</text>
</comment>
<gene>
    <name evidence="4" type="ORF">NE619_02795</name>
</gene>
<feature type="transmembrane region" description="Helical" evidence="2">
    <location>
        <begin position="229"/>
        <end position="248"/>
    </location>
</feature>
<dbReference type="InterPro" id="IPR002931">
    <property type="entry name" value="Transglutaminase-like"/>
</dbReference>
<accession>A0ABT1RKD7</accession>
<feature type="transmembrane region" description="Helical" evidence="2">
    <location>
        <begin position="56"/>
        <end position="75"/>
    </location>
</feature>
<feature type="transmembrane region" description="Helical" evidence="2">
    <location>
        <begin position="188"/>
        <end position="208"/>
    </location>
</feature>